<accession>W2NW57</accession>
<evidence type="ECO:0000313" key="1">
    <source>
        <dbReference type="EMBL" id="ETM52796.1"/>
    </source>
</evidence>
<protein>
    <submittedName>
        <fullName evidence="1">Uncharacterized protein</fullName>
    </submittedName>
</protein>
<sequence>MARSVGTVKVEANLRAFPAKDNEDNLPLSGA</sequence>
<organism evidence="1">
    <name type="scientific">Phytophthora nicotianae</name>
    <name type="common">Potato buckeye rot agent</name>
    <name type="synonym">Phytophthora parasitica</name>
    <dbReference type="NCBI Taxonomy" id="4792"/>
    <lineage>
        <taxon>Eukaryota</taxon>
        <taxon>Sar</taxon>
        <taxon>Stramenopiles</taxon>
        <taxon>Oomycota</taxon>
        <taxon>Peronosporomycetes</taxon>
        <taxon>Peronosporales</taxon>
        <taxon>Peronosporaceae</taxon>
        <taxon>Phytophthora</taxon>
    </lineage>
</organism>
<dbReference type="Proteomes" id="UP000054532">
    <property type="component" value="Unassembled WGS sequence"/>
</dbReference>
<dbReference type="EMBL" id="KI691507">
    <property type="protein sequence ID" value="ETM52796.1"/>
    <property type="molecule type" value="Genomic_DNA"/>
</dbReference>
<reference evidence="1" key="1">
    <citation type="submission" date="2013-11" db="EMBL/GenBank/DDBJ databases">
        <title>The Genome Sequence of Phytophthora parasitica IAC_01/95.</title>
        <authorList>
            <consortium name="The Broad Institute Genomics Platform"/>
            <person name="Russ C."/>
            <person name="Tyler B."/>
            <person name="Panabieres F."/>
            <person name="Shan W."/>
            <person name="Tripathy S."/>
            <person name="Grunwald N."/>
            <person name="Machado M."/>
            <person name="Johnson C.S."/>
            <person name="Arredondo F."/>
            <person name="Hong C."/>
            <person name="Coffey M."/>
            <person name="Young S.K."/>
            <person name="Zeng Q."/>
            <person name="Gargeya S."/>
            <person name="Fitzgerald M."/>
            <person name="Abouelleil A."/>
            <person name="Alvarado L."/>
            <person name="Chapman S.B."/>
            <person name="Gainer-Dewar J."/>
            <person name="Goldberg J."/>
            <person name="Griggs A."/>
            <person name="Gujja S."/>
            <person name="Hansen M."/>
            <person name="Howarth C."/>
            <person name="Imamovic A."/>
            <person name="Ireland A."/>
            <person name="Larimer J."/>
            <person name="McCowan C."/>
            <person name="Murphy C."/>
            <person name="Pearson M."/>
            <person name="Poon T.W."/>
            <person name="Priest M."/>
            <person name="Roberts A."/>
            <person name="Saif S."/>
            <person name="Shea T."/>
            <person name="Sykes S."/>
            <person name="Wortman J."/>
            <person name="Nusbaum C."/>
            <person name="Birren B."/>
        </authorList>
    </citation>
    <scope>NUCLEOTIDE SEQUENCE [LARGE SCALE GENOMIC DNA]</scope>
    <source>
        <strain evidence="1">IAC_01/95</strain>
    </source>
</reference>
<proteinExistence type="predicted"/>
<dbReference type="AlphaFoldDB" id="W2NW57"/>
<name>W2NW57_PHYNI</name>
<gene>
    <name evidence="1" type="ORF">L914_03632</name>
</gene>